<organism evidence="4 5">
    <name type="scientific">Gigaspora margarita</name>
    <dbReference type="NCBI Taxonomy" id="4874"/>
    <lineage>
        <taxon>Eukaryota</taxon>
        <taxon>Fungi</taxon>
        <taxon>Fungi incertae sedis</taxon>
        <taxon>Mucoromycota</taxon>
        <taxon>Glomeromycotina</taxon>
        <taxon>Glomeromycetes</taxon>
        <taxon>Diversisporales</taxon>
        <taxon>Gigasporaceae</taxon>
        <taxon>Gigaspora</taxon>
    </lineage>
</organism>
<evidence type="ECO:0000259" key="3">
    <source>
        <dbReference type="PROSITE" id="PS50181"/>
    </source>
</evidence>
<dbReference type="EMBL" id="CAJVQB010000967">
    <property type="protein sequence ID" value="CAG8515308.1"/>
    <property type="molecule type" value="Genomic_DNA"/>
</dbReference>
<feature type="compositionally biased region" description="Low complexity" evidence="2">
    <location>
        <begin position="402"/>
        <end position="421"/>
    </location>
</feature>
<dbReference type="Gene3D" id="3.40.50.11490">
    <property type="match status" value="1"/>
</dbReference>
<accession>A0ABM8W3H6</accession>
<feature type="domain" description="F-box" evidence="3">
    <location>
        <begin position="20"/>
        <end position="72"/>
    </location>
</feature>
<name>A0ABM8W3H6_GIGMA</name>
<evidence type="ECO:0000313" key="5">
    <source>
        <dbReference type="Proteomes" id="UP000789901"/>
    </source>
</evidence>
<dbReference type="InterPro" id="IPR052301">
    <property type="entry name" value="SCF_F-box/WD-repeat"/>
</dbReference>
<dbReference type="SUPFAM" id="SSF81383">
    <property type="entry name" value="F-box domain"/>
    <property type="match status" value="1"/>
</dbReference>
<sequence length="1391" mass="161388">MSQRRKGYHPGGKRQKPPKICVFIILPPEMFINVCQYLPPKDLLSLARVCKRFNGYLSAETSTTTQEIWRASRTSYLPYLQMDPPKGMTERQYVKLVLERGCQFCDRSKIRKVYWEFFVRSCEECLKERITRKEDILSEFMNDGRSSDDVIGGLTYIPSWVRRSYSYMRNSRMCPSSLYWTDDIIKTVEEYQSLPLHVRNDWIKQKKDEGVAKMREVNQRRLDYDRGMRELVQQNSLKKTERSRLIKSKIQAIKDEKNSNNCSKYDDSILQECPTYQNHMYMQIRQSPQPLTERSWILLKKKLLKEYEERRISKRQERQNKERIWPRSVVIQMRQYDIYQLSKNWLPDSNLEDSTDSNMNVDGQASSITTSDSSDSSNTLILSAVDSADSADSSMNIDVQVSSTTTTSDNSITLLSNSDSTQDTFDPTKKSEMNTTTDATIMDIKEVIDLTDESETNLNVKEKTELSQNLITTEGNVIDLTNEKTPPIQPLDLNYLTFSNLYTQPLNDFGLSFSFPSNDTPYQPVFDWNDWLIEDPFFSSYVDDDNMNNMQYLLINKYLPWCPSFRNPPFHDNDPYKLWDDEFLMSTLMPKIWNEAKELHKKSKSNDVITTVQGAVIGGYKECNIFKCKICKSKGDNYEETSYLNVRRHLSIRHLICHIDDEEMIDMSGTFNNKGVSPDNLYNDNRDRLFSNVDEQIKINWMKYESMVGCDNLIRDYWLRERSINPLASPSGSSKILVGSGWYQFRSAECEQPNNNMDFIDDFTQTNVTLTNMMKDVENVLSNGLKPNMINKLDSLSKEVNNLDNEIIEESIKPNKKSKFTNDELEHNNFSSINNLASINDKVNNSASINKVNNNSTFTDKVNNNNSTSTDKVNNNNSVSTEKANSNNSLSIAIDNDDLNEKTRGKTISINISTKEHTSAFIPKIFSATHTQIYKEQELVQSKKSLDAQLTDIDGSFIKGSLVQFIATVILKPLPGHCPDFSLFNEISNRQNLRIEHCIRLSDAMKIVTPNALGFIAEPANILKSKYNMRKEYMFMKENNIVGVIWLNKDKQRCLLAFAISNDICRFLQLRHKPNVPLILLEKTLLSQPTSSEISKYQKLFPRQMMDNNLDLQICEIYLNYMEYFRLLEICKNPGVKILLFVPDPKQVTVEGGQVIMKENLEVVEMEHALNCLGAVCVNTYSDDIQYVLIHYLFEKQIYWIPNLIKLKRLPNCKFFGFGTNPNNIKSWNLDEFFKQGGFVTATAPLFVKGENVVFRILTVMNHQKQLYKDASWEFLLSKNVLDALDRCCRLRSINSHNARLAYYSLIAKINMKKIRYFNPDEIFKYNNSTDSPPSFLLSLHRTMMRVHSQQWKKYRHFIVLYDESEDLSQDLPIEGVELMTLREFEKDFGL</sequence>
<feature type="region of interest" description="Disordered" evidence="2">
    <location>
        <begin position="854"/>
        <end position="885"/>
    </location>
</feature>
<feature type="compositionally biased region" description="Low complexity" evidence="2">
    <location>
        <begin position="366"/>
        <end position="377"/>
    </location>
</feature>
<keyword evidence="5" id="KW-1185">Reference proteome</keyword>
<dbReference type="SMART" id="SM00256">
    <property type="entry name" value="FBOX"/>
    <property type="match status" value="1"/>
</dbReference>
<evidence type="ECO:0000256" key="1">
    <source>
        <dbReference type="SAM" id="Coils"/>
    </source>
</evidence>
<evidence type="ECO:0000313" key="4">
    <source>
        <dbReference type="EMBL" id="CAG8515308.1"/>
    </source>
</evidence>
<proteinExistence type="predicted"/>
<dbReference type="InterPro" id="IPR036047">
    <property type="entry name" value="F-box-like_dom_sf"/>
</dbReference>
<dbReference type="Proteomes" id="UP000789901">
    <property type="component" value="Unassembled WGS sequence"/>
</dbReference>
<dbReference type="Gene3D" id="1.20.1280.50">
    <property type="match status" value="1"/>
</dbReference>
<dbReference type="PANTHER" id="PTHR14381">
    <property type="entry name" value="DACTYLIN"/>
    <property type="match status" value="1"/>
</dbReference>
<evidence type="ECO:0000256" key="2">
    <source>
        <dbReference type="SAM" id="MobiDB-lite"/>
    </source>
</evidence>
<dbReference type="InterPro" id="IPR001810">
    <property type="entry name" value="F-box_dom"/>
</dbReference>
<dbReference type="PANTHER" id="PTHR14381:SF1">
    <property type="entry name" value="F-BOX_WD REPEAT-CONTAINING PROTEIN 4"/>
    <property type="match status" value="1"/>
</dbReference>
<dbReference type="CDD" id="cd09917">
    <property type="entry name" value="F-box_SF"/>
    <property type="match status" value="1"/>
</dbReference>
<feature type="coiled-coil region" evidence="1">
    <location>
        <begin position="786"/>
        <end position="813"/>
    </location>
</feature>
<feature type="compositionally biased region" description="Polar residues" evidence="2">
    <location>
        <begin position="857"/>
        <end position="885"/>
    </location>
</feature>
<keyword evidence="1" id="KW-0175">Coiled coil</keyword>
<comment type="caution">
    <text evidence="4">The sequence shown here is derived from an EMBL/GenBank/DDBJ whole genome shotgun (WGS) entry which is preliminary data.</text>
</comment>
<reference evidence="4 5" key="1">
    <citation type="submission" date="2021-06" db="EMBL/GenBank/DDBJ databases">
        <authorList>
            <person name="Kallberg Y."/>
            <person name="Tangrot J."/>
            <person name="Rosling A."/>
        </authorList>
    </citation>
    <scope>NUCLEOTIDE SEQUENCE [LARGE SCALE GENOMIC DNA]</scope>
    <source>
        <strain evidence="4 5">120-4 pot B 10/14</strain>
    </source>
</reference>
<protein>
    <submittedName>
        <fullName evidence="4">39517_t:CDS:1</fullName>
    </submittedName>
</protein>
<dbReference type="PROSITE" id="PS50181">
    <property type="entry name" value="FBOX"/>
    <property type="match status" value="1"/>
</dbReference>
<feature type="region of interest" description="Disordered" evidence="2">
    <location>
        <begin position="401"/>
        <end position="432"/>
    </location>
</feature>
<feature type="region of interest" description="Disordered" evidence="2">
    <location>
        <begin position="353"/>
        <end position="377"/>
    </location>
</feature>
<feature type="compositionally biased region" description="Polar residues" evidence="2">
    <location>
        <begin position="356"/>
        <end position="365"/>
    </location>
</feature>
<gene>
    <name evidence="4" type="ORF">GMARGA_LOCUS2887</name>
</gene>
<dbReference type="Pfam" id="PF12937">
    <property type="entry name" value="F-box-like"/>
    <property type="match status" value="1"/>
</dbReference>